<gene>
    <name evidence="2" type="ORF">J5N97_004245</name>
</gene>
<evidence type="ECO:0000313" key="2">
    <source>
        <dbReference type="EMBL" id="KAJ0985889.1"/>
    </source>
</evidence>
<proteinExistence type="predicted"/>
<sequence length="86" mass="9730">MSGSSGQKKSHKGYSRLARQWSMGGSYHKKEEINETSNFMQGVVKSKSRRSVSSSSKEMKAHPVLKAMEAPKIDKALMKPEFLRVW</sequence>
<name>A0A9D5D6X1_9LILI</name>
<dbReference type="EMBL" id="JAGGNH010000001">
    <property type="protein sequence ID" value="KAJ0985889.1"/>
    <property type="molecule type" value="Genomic_DNA"/>
</dbReference>
<keyword evidence="3" id="KW-1185">Reference proteome</keyword>
<accession>A0A9D5D6X1</accession>
<evidence type="ECO:0000256" key="1">
    <source>
        <dbReference type="SAM" id="MobiDB-lite"/>
    </source>
</evidence>
<reference evidence="2" key="2">
    <citation type="journal article" date="2022" name="Hortic Res">
        <title>The genome of Dioscorea zingiberensis sheds light on the biosynthesis, origin and evolution of the medicinally important diosgenin saponins.</title>
        <authorList>
            <person name="Li Y."/>
            <person name="Tan C."/>
            <person name="Li Z."/>
            <person name="Guo J."/>
            <person name="Li S."/>
            <person name="Chen X."/>
            <person name="Wang C."/>
            <person name="Dai X."/>
            <person name="Yang H."/>
            <person name="Song W."/>
            <person name="Hou L."/>
            <person name="Xu J."/>
            <person name="Tong Z."/>
            <person name="Xu A."/>
            <person name="Yuan X."/>
            <person name="Wang W."/>
            <person name="Yang Q."/>
            <person name="Chen L."/>
            <person name="Sun Z."/>
            <person name="Wang K."/>
            <person name="Pan B."/>
            <person name="Chen J."/>
            <person name="Bao Y."/>
            <person name="Liu F."/>
            <person name="Qi X."/>
            <person name="Gang D.R."/>
            <person name="Wen J."/>
            <person name="Li J."/>
        </authorList>
    </citation>
    <scope>NUCLEOTIDE SEQUENCE</scope>
    <source>
        <strain evidence="2">Dzin_1.0</strain>
    </source>
</reference>
<organism evidence="2 3">
    <name type="scientific">Dioscorea zingiberensis</name>
    <dbReference type="NCBI Taxonomy" id="325984"/>
    <lineage>
        <taxon>Eukaryota</taxon>
        <taxon>Viridiplantae</taxon>
        <taxon>Streptophyta</taxon>
        <taxon>Embryophyta</taxon>
        <taxon>Tracheophyta</taxon>
        <taxon>Spermatophyta</taxon>
        <taxon>Magnoliopsida</taxon>
        <taxon>Liliopsida</taxon>
        <taxon>Dioscoreales</taxon>
        <taxon>Dioscoreaceae</taxon>
        <taxon>Dioscorea</taxon>
    </lineage>
</organism>
<evidence type="ECO:0000313" key="3">
    <source>
        <dbReference type="Proteomes" id="UP001085076"/>
    </source>
</evidence>
<feature type="region of interest" description="Disordered" evidence="1">
    <location>
        <begin position="42"/>
        <end position="63"/>
    </location>
</feature>
<dbReference type="AlphaFoldDB" id="A0A9D5D6X1"/>
<reference evidence="2" key="1">
    <citation type="submission" date="2021-03" db="EMBL/GenBank/DDBJ databases">
        <authorList>
            <person name="Li Z."/>
            <person name="Yang C."/>
        </authorList>
    </citation>
    <scope>NUCLEOTIDE SEQUENCE</scope>
    <source>
        <strain evidence="2">Dzin_1.0</strain>
        <tissue evidence="2">Leaf</tissue>
    </source>
</reference>
<dbReference type="Proteomes" id="UP001085076">
    <property type="component" value="Miscellaneous, Linkage group lg01"/>
</dbReference>
<protein>
    <submittedName>
        <fullName evidence="2">Uncharacterized protein</fullName>
    </submittedName>
</protein>
<comment type="caution">
    <text evidence="2">The sequence shown here is derived from an EMBL/GenBank/DDBJ whole genome shotgun (WGS) entry which is preliminary data.</text>
</comment>